<dbReference type="PANTHER" id="PTHR40590">
    <property type="entry name" value="CYTOPLASMIC PROTEIN-RELATED"/>
    <property type="match status" value="1"/>
</dbReference>
<dbReference type="eggNOG" id="COG3735">
    <property type="taxonomic scope" value="Bacteria"/>
</dbReference>
<accession>A0A099LR89</accession>
<dbReference type="EMBL" id="JMCG01000001">
    <property type="protein sequence ID" value="KGK10620.1"/>
    <property type="molecule type" value="Genomic_DNA"/>
</dbReference>
<protein>
    <recommendedName>
        <fullName evidence="4">Polysaccharide biosynthesis protein GumN</fullName>
    </recommendedName>
</protein>
<feature type="signal peptide" evidence="1">
    <location>
        <begin position="1"/>
        <end position="20"/>
    </location>
</feature>
<dbReference type="InterPro" id="IPR047111">
    <property type="entry name" value="YbaP-like"/>
</dbReference>
<keyword evidence="3" id="KW-1185">Reference proteome</keyword>
<dbReference type="AlphaFoldDB" id="A0A099LR89"/>
<dbReference type="InterPro" id="IPR002816">
    <property type="entry name" value="TraB/PrgY/GumN_fam"/>
</dbReference>
<gene>
    <name evidence="2" type="ORF">EA26_04625</name>
</gene>
<organism evidence="2 3">
    <name type="scientific">Vibrio navarrensis</name>
    <dbReference type="NCBI Taxonomy" id="29495"/>
    <lineage>
        <taxon>Bacteria</taxon>
        <taxon>Pseudomonadati</taxon>
        <taxon>Pseudomonadota</taxon>
        <taxon>Gammaproteobacteria</taxon>
        <taxon>Vibrionales</taxon>
        <taxon>Vibrionaceae</taxon>
        <taxon>Vibrio</taxon>
    </lineage>
</organism>
<evidence type="ECO:0000313" key="2">
    <source>
        <dbReference type="EMBL" id="KGK10620.1"/>
    </source>
</evidence>
<proteinExistence type="predicted"/>
<comment type="caution">
    <text evidence="2">The sequence shown here is derived from an EMBL/GenBank/DDBJ whole genome shotgun (WGS) entry which is preliminary data.</text>
</comment>
<name>A0A099LR89_9VIBR</name>
<dbReference type="Proteomes" id="UP000029994">
    <property type="component" value="Unassembled WGS sequence"/>
</dbReference>
<evidence type="ECO:0000313" key="3">
    <source>
        <dbReference type="Proteomes" id="UP000029994"/>
    </source>
</evidence>
<evidence type="ECO:0000256" key="1">
    <source>
        <dbReference type="SAM" id="SignalP"/>
    </source>
</evidence>
<reference evidence="2 3" key="1">
    <citation type="submission" date="2014-04" db="EMBL/GenBank/DDBJ databases">
        <title>Genome sequencing of Vibrio navarrensis strains.</title>
        <authorList>
            <person name="Gladney L.M."/>
            <person name="Katz L.S."/>
            <person name="Marino-Ramirez L."/>
            <person name="Jordan I.K."/>
        </authorList>
    </citation>
    <scope>NUCLEOTIDE SEQUENCE [LARGE SCALE GENOMIC DNA]</scope>
    <source>
        <strain evidence="2 3">ATCC 51183</strain>
    </source>
</reference>
<evidence type="ECO:0008006" key="4">
    <source>
        <dbReference type="Google" id="ProtNLM"/>
    </source>
</evidence>
<keyword evidence="1" id="KW-0732">Signal</keyword>
<sequence>MINKLWVNMLALTLSLPAFSEPLVWQVSNGVTEFRITGSIHVGSQALYPLPKEIEHFLPTSKGLIIEADLTESSEVQYPIPRYTSEQVLDKEQKAALEQIARMLNLPLDQVRLSPPWVSALTIQIAQIAQLGYHAELGVDNYLIELAKQHQLPLIPLESVQFQINLLANMPQDGKELLISALEQYAEGEQLLSCLIESWSKGDGPNLGKFADVSELSPQLEKVMMTDRNHAWAEQLEQRAQQQPGKYTVVVGTLHLVGKENLLELMEAKGFRVVQLTQSQQAKCAFD</sequence>
<feature type="chain" id="PRO_5001958236" description="Polysaccharide biosynthesis protein GumN" evidence="1">
    <location>
        <begin position="21"/>
        <end position="287"/>
    </location>
</feature>
<dbReference type="Pfam" id="PF01963">
    <property type="entry name" value="TraB_PrgY_gumN"/>
    <property type="match status" value="1"/>
</dbReference>
<dbReference type="CDD" id="cd14789">
    <property type="entry name" value="Tiki"/>
    <property type="match status" value="1"/>
</dbReference>
<dbReference type="PANTHER" id="PTHR40590:SF1">
    <property type="entry name" value="CYTOPLASMIC PROTEIN"/>
    <property type="match status" value="1"/>
</dbReference>